<dbReference type="InterPro" id="IPR029039">
    <property type="entry name" value="Flavoprotein-like_sf"/>
</dbReference>
<sequence>MGKKIIVIMGSPRKNGLTASLTSHFATKIDNLNSLETLTEDHKIEVEILNLVDFTVGHCIACDSCLRKPNVCPLSEKDDMGVLDKKMQEADAILVGSPSYFFNVPGILKDLIDRSRPLKMGKYKLKDKLFSVVSASGLQNGGHNAVLDVLTHWALIQGMIVISALGHPVIVSNFPSESGQMLGIKEFRKPSDLGEPSQYAVEALATRFHDLLNK</sequence>
<evidence type="ECO:0000256" key="2">
    <source>
        <dbReference type="ARBA" id="ARBA00022643"/>
    </source>
</evidence>
<dbReference type="PANTHER" id="PTHR43278:SF1">
    <property type="entry name" value="IRON-SULFUR FLAVOPROTEIN MJ1083"/>
    <property type="match status" value="1"/>
</dbReference>
<dbReference type="Gene3D" id="3.40.50.360">
    <property type="match status" value="1"/>
</dbReference>
<keyword evidence="2" id="KW-0288">FMN</keyword>
<evidence type="ECO:0000313" key="6">
    <source>
        <dbReference type="Proteomes" id="UP001208689"/>
    </source>
</evidence>
<dbReference type="Pfam" id="PF03358">
    <property type="entry name" value="FMN_red"/>
    <property type="match status" value="1"/>
</dbReference>
<accession>A0ABY6HY48</accession>
<proteinExistence type="inferred from homology"/>
<dbReference type="SUPFAM" id="SSF52218">
    <property type="entry name" value="Flavoproteins"/>
    <property type="match status" value="1"/>
</dbReference>
<evidence type="ECO:0000313" key="5">
    <source>
        <dbReference type="EMBL" id="UYP48350.1"/>
    </source>
</evidence>
<name>A0ABY6HY48_9ARCH</name>
<gene>
    <name evidence="5" type="ORF">NEF87_004635</name>
</gene>
<comment type="similarity">
    <text evidence="3">Belongs to the SsuE family. Isf subfamily.</text>
</comment>
<keyword evidence="1" id="KW-0285">Flavoprotein</keyword>
<dbReference type="PANTHER" id="PTHR43278">
    <property type="entry name" value="NAD(P)H-DEPENDENT FMN-CONTAINING OXIDOREDUCTASE YWQN-RELATED"/>
    <property type="match status" value="1"/>
</dbReference>
<organism evidence="5 6">
    <name type="scientific">Candidatus Lokiarchaeum ossiferum</name>
    <dbReference type="NCBI Taxonomy" id="2951803"/>
    <lineage>
        <taxon>Archaea</taxon>
        <taxon>Promethearchaeati</taxon>
        <taxon>Promethearchaeota</taxon>
        <taxon>Promethearchaeia</taxon>
        <taxon>Promethearchaeales</taxon>
        <taxon>Promethearchaeaceae</taxon>
        <taxon>Candidatus Lokiarchaeum</taxon>
    </lineage>
</organism>
<dbReference type="InterPro" id="IPR005025">
    <property type="entry name" value="FMN_Rdtase-like_dom"/>
</dbReference>
<evidence type="ECO:0000259" key="4">
    <source>
        <dbReference type="Pfam" id="PF03358"/>
    </source>
</evidence>
<evidence type="ECO:0000256" key="3">
    <source>
        <dbReference type="ARBA" id="ARBA00038292"/>
    </source>
</evidence>
<reference evidence="5" key="1">
    <citation type="submission" date="2022-09" db="EMBL/GenBank/DDBJ databases">
        <title>Actin cytoskeleton and complex cell architecture in an #Asgard archaeon.</title>
        <authorList>
            <person name="Ponce Toledo R.I."/>
            <person name="Schleper C."/>
            <person name="Rodrigues Oliveira T."/>
            <person name="Wollweber F."/>
            <person name="Xu J."/>
            <person name="Rittmann S."/>
            <person name="Klingl A."/>
            <person name="Pilhofer M."/>
        </authorList>
    </citation>
    <scope>NUCLEOTIDE SEQUENCE</scope>
    <source>
        <strain evidence="5">B-35</strain>
    </source>
</reference>
<feature type="domain" description="NADPH-dependent FMN reductase-like" evidence="4">
    <location>
        <begin position="4"/>
        <end position="164"/>
    </location>
</feature>
<protein>
    <submittedName>
        <fullName evidence="5">Iron-sulfur flavoprotein</fullName>
    </submittedName>
</protein>
<evidence type="ECO:0000256" key="1">
    <source>
        <dbReference type="ARBA" id="ARBA00022630"/>
    </source>
</evidence>
<dbReference type="InterPro" id="IPR051796">
    <property type="entry name" value="ISF_SsuE-like"/>
</dbReference>
<dbReference type="Proteomes" id="UP001208689">
    <property type="component" value="Chromosome"/>
</dbReference>
<dbReference type="EMBL" id="CP104013">
    <property type="protein sequence ID" value="UYP48350.1"/>
    <property type="molecule type" value="Genomic_DNA"/>
</dbReference>
<keyword evidence="6" id="KW-1185">Reference proteome</keyword>